<feature type="transmembrane region" description="Helical" evidence="15">
    <location>
        <begin position="239"/>
        <end position="258"/>
    </location>
</feature>
<evidence type="ECO:0000256" key="6">
    <source>
        <dbReference type="ARBA" id="ARBA00022826"/>
    </source>
</evidence>
<evidence type="ECO:0000256" key="10">
    <source>
        <dbReference type="ARBA" id="ARBA00023065"/>
    </source>
</evidence>
<keyword evidence="5 15" id="KW-0812">Transmembrane</keyword>
<feature type="region of interest" description="Disordered" evidence="14">
    <location>
        <begin position="389"/>
        <end position="426"/>
    </location>
</feature>
<reference evidence="20" key="2">
    <citation type="submission" date="2018-10" db="EMBL/GenBank/DDBJ databases">
        <title>De novo assembly of a Great Dane genome.</title>
        <authorList>
            <person name="Kidd J.M."/>
            <person name="Pendleton A.L."/>
            <person name="Shen F."/>
            <person name="Emery S."/>
        </authorList>
    </citation>
    <scope>NUCLEOTIDE SEQUENCE [LARGE SCALE GENOMIC DNA]</scope>
    <source>
        <strain evidence="20">Great Dane</strain>
    </source>
</reference>
<evidence type="ECO:0000256" key="8">
    <source>
        <dbReference type="ARBA" id="ARBA00022958"/>
    </source>
</evidence>
<comment type="catalytic activity">
    <reaction evidence="13">
        <text>K(+)(in) = K(+)(out)</text>
        <dbReference type="Rhea" id="RHEA:29463"/>
        <dbReference type="ChEBI" id="CHEBI:29103"/>
    </reaction>
</comment>
<dbReference type="Proteomes" id="UP000694542">
    <property type="component" value="Chromosome 15"/>
</dbReference>
<keyword evidence="6" id="KW-0631">Potassium channel</keyword>
<reference evidence="18 21" key="1">
    <citation type="journal article" date="2005" name="Nature">
        <title>Genome sequence, comparative analysis and haplotype structure of the domestic dog.</title>
        <authorList>
            <consortium name="Broad Sequencing Platform"/>
            <person name="Lindblad-Toh K."/>
            <person name="Wade C.M."/>
            <person name="Mikkelsen T.S."/>
            <person name="Karlsson E.K."/>
            <person name="Jaffe D.B."/>
            <person name="Kamal M."/>
            <person name="Clamp M."/>
            <person name="Chang J.L."/>
            <person name="Kulbokas E.J. III"/>
            <person name="Zody M.C."/>
            <person name="Mauceli E."/>
            <person name="Xie X."/>
            <person name="Breen M."/>
            <person name="Wayne R.K."/>
            <person name="Ostrander E.A."/>
            <person name="Ponting C.P."/>
            <person name="Galibert F."/>
            <person name="Smith D.R."/>
            <person name="DeJong P.J."/>
            <person name="Kirkness E."/>
            <person name="Alvarez P."/>
            <person name="Biagi T."/>
            <person name="Brockman W."/>
            <person name="Butler J."/>
            <person name="Chin C.W."/>
            <person name="Cook A."/>
            <person name="Cuff J."/>
            <person name="Daly M.J."/>
            <person name="DeCaprio D."/>
            <person name="Gnerre S."/>
            <person name="Grabherr M."/>
            <person name="Kellis M."/>
            <person name="Kleber M."/>
            <person name="Bardeleben C."/>
            <person name="Goodstadt L."/>
            <person name="Heger A."/>
            <person name="Hitte C."/>
            <person name="Kim L."/>
            <person name="Koepfli K.P."/>
            <person name="Parker H.G."/>
            <person name="Pollinger J.P."/>
            <person name="Searle S.M."/>
            <person name="Sutter N.B."/>
            <person name="Thomas R."/>
            <person name="Webber C."/>
            <person name="Baldwin J."/>
            <person name="Abebe A."/>
            <person name="Abouelleil A."/>
            <person name="Aftuck L."/>
            <person name="Ait-Zahra M."/>
            <person name="Aldredge T."/>
            <person name="Allen N."/>
            <person name="An P."/>
            <person name="Anderson S."/>
            <person name="Antoine C."/>
            <person name="Arachchi H."/>
            <person name="Aslam A."/>
            <person name="Ayotte L."/>
            <person name="Bachantsang P."/>
            <person name="Barry A."/>
            <person name="Bayul T."/>
            <person name="Benamara M."/>
            <person name="Berlin A."/>
            <person name="Bessette D."/>
            <person name="Blitshteyn B."/>
            <person name="Bloom T."/>
            <person name="Blye J."/>
            <person name="Boguslavskiy L."/>
            <person name="Bonnet C."/>
            <person name="Boukhgalter B."/>
            <person name="Brown A."/>
            <person name="Cahill P."/>
            <person name="Calixte N."/>
            <person name="Camarata J."/>
            <person name="Cheshatsang Y."/>
            <person name="Chu J."/>
            <person name="Citroen M."/>
            <person name="Collymore A."/>
            <person name="Cooke P."/>
            <person name="Dawoe T."/>
            <person name="Daza R."/>
            <person name="Decktor K."/>
            <person name="DeGray S."/>
            <person name="Dhargay N."/>
            <person name="Dooley K."/>
            <person name="Dooley K."/>
            <person name="Dorje P."/>
            <person name="Dorjee K."/>
            <person name="Dorris L."/>
            <person name="Duffey N."/>
            <person name="Dupes A."/>
            <person name="Egbiremolen O."/>
            <person name="Elong R."/>
            <person name="Falk J."/>
            <person name="Farina A."/>
            <person name="Faro S."/>
            <person name="Ferguson D."/>
            <person name="Ferreira P."/>
            <person name="Fisher S."/>
            <person name="FitzGerald M."/>
            <person name="Foley K."/>
            <person name="Foley C."/>
            <person name="Franke A."/>
            <person name="Friedrich D."/>
            <person name="Gage D."/>
            <person name="Garber M."/>
            <person name="Gearin G."/>
            <person name="Giannoukos G."/>
            <person name="Goode T."/>
            <person name="Goyette A."/>
            <person name="Graham J."/>
            <person name="Grandbois E."/>
            <person name="Gyaltsen K."/>
            <person name="Hafez N."/>
            <person name="Hagopian D."/>
            <person name="Hagos B."/>
            <person name="Hall J."/>
            <person name="Healy C."/>
            <person name="Hegarty R."/>
            <person name="Honan T."/>
            <person name="Horn A."/>
            <person name="Houde N."/>
            <person name="Hughes L."/>
            <person name="Hunnicutt L."/>
            <person name="Husby M."/>
            <person name="Jester B."/>
            <person name="Jones C."/>
            <person name="Kamat A."/>
            <person name="Kanga B."/>
            <person name="Kells C."/>
            <person name="Khazanovich D."/>
            <person name="Kieu A.C."/>
            <person name="Kisner P."/>
            <person name="Kumar M."/>
            <person name="Lance K."/>
            <person name="Landers T."/>
            <person name="Lara M."/>
            <person name="Lee W."/>
            <person name="Leger J.P."/>
            <person name="Lennon N."/>
            <person name="Leuper L."/>
            <person name="LeVine S."/>
            <person name="Liu J."/>
            <person name="Liu X."/>
            <person name="Lokyitsang Y."/>
            <person name="Lokyitsang T."/>
            <person name="Lui A."/>
            <person name="Macdonald J."/>
            <person name="Major J."/>
            <person name="Marabella R."/>
            <person name="Maru K."/>
            <person name="Matthews C."/>
            <person name="McDonough S."/>
            <person name="Mehta T."/>
            <person name="Meldrim J."/>
            <person name="Melnikov A."/>
            <person name="Meneus L."/>
            <person name="Mihalev A."/>
            <person name="Mihova T."/>
            <person name="Miller K."/>
            <person name="Mittelman R."/>
            <person name="Mlenga V."/>
            <person name="Mulrain L."/>
            <person name="Munson G."/>
            <person name="Navidi A."/>
            <person name="Naylor J."/>
            <person name="Nguyen T."/>
            <person name="Nguyen N."/>
            <person name="Nguyen C."/>
            <person name="Nguyen T."/>
            <person name="Nicol R."/>
            <person name="Norbu N."/>
            <person name="Norbu C."/>
            <person name="Novod N."/>
            <person name="Nyima T."/>
            <person name="Olandt P."/>
            <person name="O'Neill B."/>
            <person name="O'Neill K."/>
            <person name="Osman S."/>
            <person name="Oyono L."/>
            <person name="Patti C."/>
            <person name="Perrin D."/>
            <person name="Phunkhang P."/>
            <person name="Pierre F."/>
            <person name="Priest M."/>
            <person name="Rachupka A."/>
            <person name="Raghuraman S."/>
            <person name="Rameau R."/>
            <person name="Ray V."/>
            <person name="Raymond C."/>
            <person name="Rege F."/>
            <person name="Rise C."/>
            <person name="Rogers J."/>
            <person name="Rogov P."/>
            <person name="Sahalie J."/>
            <person name="Settipalli S."/>
            <person name="Sharpe T."/>
            <person name="Shea T."/>
            <person name="Sheehan M."/>
            <person name="Sherpa N."/>
            <person name="Shi J."/>
            <person name="Shih D."/>
            <person name="Sloan J."/>
            <person name="Smith C."/>
            <person name="Sparrow T."/>
            <person name="Stalker J."/>
            <person name="Stange-Thomann N."/>
            <person name="Stavropoulos S."/>
            <person name="Stone C."/>
            <person name="Stone S."/>
            <person name="Sykes S."/>
            <person name="Tchuinga P."/>
            <person name="Tenzing P."/>
            <person name="Tesfaye S."/>
            <person name="Thoulutsang D."/>
            <person name="Thoulutsang Y."/>
            <person name="Topham K."/>
            <person name="Topping I."/>
            <person name="Tsamla T."/>
            <person name="Vassiliev H."/>
            <person name="Venkataraman V."/>
            <person name="Vo A."/>
            <person name="Wangchuk T."/>
            <person name="Wangdi T."/>
            <person name="Weiand M."/>
            <person name="Wilkinson J."/>
            <person name="Wilson A."/>
            <person name="Yadav S."/>
            <person name="Yang S."/>
            <person name="Yang X."/>
            <person name="Young G."/>
            <person name="Yu Q."/>
            <person name="Zainoun J."/>
            <person name="Zembek L."/>
            <person name="Zimmer A."/>
            <person name="Lander E.S."/>
        </authorList>
    </citation>
    <scope>NUCLEOTIDE SEQUENCE [LARGE SCALE GENOMIC DNA]</scope>
    <source>
        <strain evidence="18">Boxer</strain>
    </source>
</reference>
<comment type="subcellular location">
    <subcellularLocation>
        <location evidence="1">Cell membrane</location>
        <topology evidence="1">Multi-pass membrane protein</topology>
    </subcellularLocation>
</comment>
<evidence type="ECO:0000313" key="21">
    <source>
        <dbReference type="Proteomes" id="UP000002254"/>
    </source>
</evidence>
<feature type="domain" description="Ion transport" evidence="16">
    <location>
        <begin position="99"/>
        <end position="328"/>
    </location>
</feature>
<dbReference type="PRINTS" id="PR01459">
    <property type="entry name" value="KCNQCHANNEL"/>
</dbReference>
<evidence type="ECO:0000256" key="15">
    <source>
        <dbReference type="SAM" id="Phobius"/>
    </source>
</evidence>
<dbReference type="OrthoDB" id="8879391at2759"/>
<dbReference type="GO" id="GO:0005249">
    <property type="term" value="F:voltage-gated potassium channel activity"/>
    <property type="evidence" value="ECO:0007669"/>
    <property type="project" value="InterPro"/>
</dbReference>
<dbReference type="Ensembl" id="ENSCAFT00030041168.1">
    <property type="protein sequence ID" value="ENSCAFP00030035920.1"/>
    <property type="gene ID" value="ENSCAFG00030022021.1"/>
</dbReference>
<feature type="compositionally biased region" description="Basic and acidic residues" evidence="14">
    <location>
        <begin position="537"/>
        <end position="551"/>
    </location>
</feature>
<evidence type="ECO:0000256" key="12">
    <source>
        <dbReference type="ARBA" id="ARBA00023303"/>
    </source>
</evidence>
<evidence type="ECO:0000313" key="18">
    <source>
        <dbReference type="Ensembl" id="ENSCAFP00000069356.1"/>
    </source>
</evidence>
<evidence type="ECO:0000313" key="22">
    <source>
        <dbReference type="Proteomes" id="UP000694429"/>
    </source>
</evidence>
<evidence type="ECO:0000256" key="13">
    <source>
        <dbReference type="ARBA" id="ARBA00034430"/>
    </source>
</evidence>
<dbReference type="SUPFAM" id="SSF81324">
    <property type="entry name" value="Voltage-gated potassium channels"/>
    <property type="match status" value="1"/>
</dbReference>
<dbReference type="Proteomes" id="UP000694429">
    <property type="component" value="Chromosome 15"/>
</dbReference>
<keyword evidence="9 15" id="KW-1133">Transmembrane helix</keyword>
<keyword evidence="12" id="KW-0407">Ion channel</keyword>
<protein>
    <submittedName>
        <fullName evidence="19">Potassium voltage-gated channel subfamily Q member 4</fullName>
    </submittedName>
</protein>
<name>A0A8C0P8Q0_CANLF</name>
<feature type="transmembrane region" description="Helical" evidence="15">
    <location>
        <begin position="133"/>
        <end position="153"/>
    </location>
</feature>
<keyword evidence="4" id="KW-0633">Potassium transport</keyword>
<dbReference type="Gene3D" id="6.10.140.1910">
    <property type="match status" value="2"/>
</dbReference>
<dbReference type="GeneID" id="482451"/>
<keyword evidence="2" id="KW-0813">Transport</keyword>
<dbReference type="RefSeq" id="XP_038307732.1">
    <property type="nucleotide sequence ID" value="XM_038451804.1"/>
</dbReference>
<gene>
    <name evidence="19" type="primary">KCNQ4</name>
</gene>
<dbReference type="Ensembl" id="ENSCAFT00040022086.1">
    <property type="protein sequence ID" value="ENSCAFP00040019158.1"/>
    <property type="gene ID" value="ENSCAFG00040011741.1"/>
</dbReference>
<dbReference type="RefSeq" id="XP_038543311.1">
    <property type="nucleotide sequence ID" value="XM_038687383.1"/>
</dbReference>
<evidence type="ECO:0000256" key="4">
    <source>
        <dbReference type="ARBA" id="ARBA00022538"/>
    </source>
</evidence>
<keyword evidence="8" id="KW-0630">Potassium</keyword>
<keyword evidence="7" id="KW-0851">Voltage-gated channel</keyword>
<dbReference type="PANTHER" id="PTHR47735">
    <property type="entry name" value="POTASSIUM VOLTAGE-GATED CHANNEL SUBFAMILY KQT MEMBER 4"/>
    <property type="match status" value="1"/>
</dbReference>
<evidence type="ECO:0000259" key="17">
    <source>
        <dbReference type="Pfam" id="PF03520"/>
    </source>
</evidence>
<dbReference type="Ensembl" id="ENSCAFT00000098989.1">
    <property type="protein sequence ID" value="ENSCAFP00000069356.1"/>
    <property type="gene ID" value="ENSCAFG00000002814.5"/>
</dbReference>
<keyword evidence="3" id="KW-1003">Cell membrane</keyword>
<evidence type="ECO:0000256" key="9">
    <source>
        <dbReference type="ARBA" id="ARBA00022989"/>
    </source>
</evidence>
<evidence type="ECO:0000256" key="2">
    <source>
        <dbReference type="ARBA" id="ARBA00022448"/>
    </source>
</evidence>
<feature type="transmembrane region" description="Helical" evidence="15">
    <location>
        <begin position="174"/>
        <end position="199"/>
    </location>
</feature>
<feature type="compositionally biased region" description="Polar residues" evidence="14">
    <location>
        <begin position="389"/>
        <end position="398"/>
    </location>
</feature>
<dbReference type="InterPro" id="IPR003937">
    <property type="entry name" value="K_chnl_volt-dep_KCNQ"/>
</dbReference>
<organism evidence="19 22">
    <name type="scientific">Canis lupus familiaris</name>
    <name type="common">Dog</name>
    <name type="synonym">Canis familiaris</name>
    <dbReference type="NCBI Taxonomy" id="9615"/>
    <lineage>
        <taxon>Eukaryota</taxon>
        <taxon>Metazoa</taxon>
        <taxon>Chordata</taxon>
        <taxon>Craniata</taxon>
        <taxon>Vertebrata</taxon>
        <taxon>Euteleostomi</taxon>
        <taxon>Mammalia</taxon>
        <taxon>Eutheria</taxon>
        <taxon>Laurasiatheria</taxon>
        <taxon>Carnivora</taxon>
        <taxon>Caniformia</taxon>
        <taxon>Canidae</taxon>
        <taxon>Canis</taxon>
    </lineage>
</organism>
<dbReference type="FunFam" id="1.20.120.350:FF:000017">
    <property type="entry name" value="potassium voltage-gated channel subfamily KQT member 1"/>
    <property type="match status" value="1"/>
</dbReference>
<feature type="transmembrane region" description="Helical" evidence="15">
    <location>
        <begin position="99"/>
        <end position="121"/>
    </location>
</feature>
<sequence length="641" mass="71123">MAEAPPRRLGLAPPPGDAPRAELVALTAVQSERGEAGGGGSPRRLGLLGSPLPPGAPLPGPGSGSGSACGQRSSAAHKRYRRLQNWVYNVLERPRGWAFVYHVFIFLLVFSCLVLSVLSTIQEHQELANECLLILEFVMIVVFGLEYIIRVWSAGCCCRYRGWQGRFRFARKPFCVIDFIVFVASVAVIAAGTQGNIFATSALRSMRFLQILRMVRMDRRGGTWKLLGSVVYAHSKELITAWYIGFLVLIFASFLVYLAEKDANSDFSSYADSLWWGTITLTTIGYGDKTPHTWLGRVLAAGFALLGISFFALPAGILGSGFALKVQEQHRQKHFEKRRMPAANLIQAAWRLYSTDTSRAYLTATWYYYDSILPSFSSRMGIKDRIRMGSSQRRTGPSKQHLAPPPMPTSPGSEQVGEAASPTKVQKSWSFNDRTRFRASLRLKPRTSAEEGPSEEVAEEKSYQCELTVDDVMPAVKTVIRSVRILKFLVAKRKFKETLRPYDVKDVIEQYSAGHLDMLGRIKSLQARVDQIVGRGPGDRKAREKGDKGPSDTEAVDEISMMGRVVKVEKQVQSIEQKLDLLLGFYSRCLRSGTSASLGTVQVPLFDPDITSDYHSPVDHEDISVSAQTLSISRSVSTNMD</sequence>
<keyword evidence="11 15" id="KW-0472">Membrane</keyword>
<evidence type="ECO:0000259" key="16">
    <source>
        <dbReference type="Pfam" id="PF00520"/>
    </source>
</evidence>
<evidence type="ECO:0000256" key="14">
    <source>
        <dbReference type="SAM" id="MobiDB-lite"/>
    </source>
</evidence>
<dbReference type="PANTHER" id="PTHR47735:SF7">
    <property type="entry name" value="POTASSIUM VOLTAGE-GATED CHANNEL SUBFAMILY KQT MEMBER 4"/>
    <property type="match status" value="1"/>
</dbReference>
<dbReference type="Pfam" id="PF00520">
    <property type="entry name" value="Ion_trans"/>
    <property type="match status" value="1"/>
</dbReference>
<feature type="transmembrane region" description="Helical" evidence="15">
    <location>
        <begin position="299"/>
        <end position="324"/>
    </location>
</feature>
<evidence type="ECO:0000313" key="20">
    <source>
        <dbReference type="Ensembl" id="ENSCAFP00040019158.1"/>
    </source>
</evidence>
<dbReference type="PRINTS" id="PR00169">
    <property type="entry name" value="KCHANNEL"/>
</dbReference>
<proteinExistence type="predicted"/>
<evidence type="ECO:0000313" key="19">
    <source>
        <dbReference type="Ensembl" id="ENSCAFP00030035920.1"/>
    </source>
</evidence>
<feature type="transmembrane region" description="Helical" evidence="15">
    <location>
        <begin position="270"/>
        <end position="287"/>
    </location>
</feature>
<dbReference type="InterPro" id="IPR013821">
    <property type="entry name" value="K_chnl_volt-dep_KCNQ_C"/>
</dbReference>
<keyword evidence="10" id="KW-0406">Ion transport</keyword>
<reference evidence="19" key="4">
    <citation type="submission" date="2025-05" db="UniProtKB">
        <authorList>
            <consortium name="Ensembl"/>
        </authorList>
    </citation>
    <scope>IDENTIFICATION</scope>
</reference>
<dbReference type="CTD" id="9132"/>
<dbReference type="InterPro" id="IPR005821">
    <property type="entry name" value="Ion_trans_dom"/>
</dbReference>
<dbReference type="FunFam" id="1.10.287.70:FF:000016">
    <property type="entry name" value="Putative potassium voltage-gated channel subfamily KQT member 2"/>
    <property type="match status" value="1"/>
</dbReference>
<dbReference type="GO" id="GO:0034702">
    <property type="term" value="C:monoatomic ion channel complex"/>
    <property type="evidence" value="ECO:0007669"/>
    <property type="project" value="UniProtKB-KW"/>
</dbReference>
<reference evidence="19" key="3">
    <citation type="submission" date="2019-03" db="EMBL/GenBank/DDBJ databases">
        <authorList>
            <person name="Warren W.C."/>
            <person name="Johnson G.S."/>
        </authorList>
    </citation>
    <scope>NUCLEOTIDE SEQUENCE [LARGE SCALE GENOMIC DNA]</scope>
    <source>
        <strain evidence="19">Basenji</strain>
    </source>
</reference>
<feature type="region of interest" description="Disordered" evidence="14">
    <location>
        <begin position="534"/>
        <end position="554"/>
    </location>
</feature>
<dbReference type="Proteomes" id="UP000002254">
    <property type="component" value="Chromosome 15"/>
</dbReference>
<evidence type="ECO:0000256" key="3">
    <source>
        <dbReference type="ARBA" id="ARBA00022475"/>
    </source>
</evidence>
<evidence type="ECO:0000256" key="7">
    <source>
        <dbReference type="ARBA" id="ARBA00022882"/>
    </source>
</evidence>
<feature type="domain" description="Potassium channel voltage dependent KCNQ C-terminal" evidence="17">
    <location>
        <begin position="410"/>
        <end position="592"/>
    </location>
</feature>
<accession>A0A8C0P8Q0</accession>
<evidence type="ECO:0000256" key="1">
    <source>
        <dbReference type="ARBA" id="ARBA00004651"/>
    </source>
</evidence>
<evidence type="ECO:0000256" key="11">
    <source>
        <dbReference type="ARBA" id="ARBA00023136"/>
    </source>
</evidence>
<dbReference type="AlphaFoldDB" id="A0A8C0P8Q0"/>
<dbReference type="GO" id="GO:0005886">
    <property type="term" value="C:plasma membrane"/>
    <property type="evidence" value="ECO:0007669"/>
    <property type="project" value="UniProtKB-SubCell"/>
</dbReference>
<evidence type="ECO:0000256" key="5">
    <source>
        <dbReference type="ARBA" id="ARBA00022692"/>
    </source>
</evidence>
<dbReference type="Pfam" id="PF03520">
    <property type="entry name" value="KCNQ_channel"/>
    <property type="match status" value="1"/>
</dbReference>
<dbReference type="Gene3D" id="1.10.287.70">
    <property type="match status" value="1"/>
</dbReference>
<dbReference type="RefSeq" id="XP_038413653.1">
    <property type="nucleotide sequence ID" value="XM_038557725.1"/>
</dbReference>